<feature type="transmembrane region" description="Helical" evidence="2">
    <location>
        <begin position="37"/>
        <end position="59"/>
    </location>
</feature>
<feature type="compositionally biased region" description="Basic and acidic residues" evidence="1">
    <location>
        <begin position="83"/>
        <end position="101"/>
    </location>
</feature>
<dbReference type="EMBL" id="JAGPNK010000001">
    <property type="protein sequence ID" value="KAH7329065.1"/>
    <property type="molecule type" value="Genomic_DNA"/>
</dbReference>
<accession>A0A8K0T592</accession>
<sequence>MDTGLIRPTGLGNEHSAEDMGFHSLSGNPDHQRQTNIVIAVFCTSLVAAVALTVAGFLLRRRYRRKRAAKEERVKTAISDAYKTPDRAGAHQDHSPRIFNY</sequence>
<keyword evidence="2" id="KW-0812">Transmembrane</keyword>
<comment type="caution">
    <text evidence="3">The sequence shown here is derived from an EMBL/GenBank/DDBJ whole genome shotgun (WGS) entry which is preliminary data.</text>
</comment>
<name>A0A8K0T592_9HYPO</name>
<evidence type="ECO:0000256" key="1">
    <source>
        <dbReference type="SAM" id="MobiDB-lite"/>
    </source>
</evidence>
<protein>
    <submittedName>
        <fullName evidence="3">Uncharacterized protein</fullName>
    </submittedName>
</protein>
<feature type="region of interest" description="Disordered" evidence="1">
    <location>
        <begin position="79"/>
        <end position="101"/>
    </location>
</feature>
<reference evidence="3" key="1">
    <citation type="journal article" date="2021" name="Nat. Commun.">
        <title>Genetic determinants of endophytism in the Arabidopsis root mycobiome.</title>
        <authorList>
            <person name="Mesny F."/>
            <person name="Miyauchi S."/>
            <person name="Thiergart T."/>
            <person name="Pickel B."/>
            <person name="Atanasova L."/>
            <person name="Karlsson M."/>
            <person name="Huettel B."/>
            <person name="Barry K.W."/>
            <person name="Haridas S."/>
            <person name="Chen C."/>
            <person name="Bauer D."/>
            <person name="Andreopoulos W."/>
            <person name="Pangilinan J."/>
            <person name="LaButti K."/>
            <person name="Riley R."/>
            <person name="Lipzen A."/>
            <person name="Clum A."/>
            <person name="Drula E."/>
            <person name="Henrissat B."/>
            <person name="Kohler A."/>
            <person name="Grigoriev I.V."/>
            <person name="Martin F.M."/>
            <person name="Hacquard S."/>
        </authorList>
    </citation>
    <scope>NUCLEOTIDE SEQUENCE</scope>
    <source>
        <strain evidence="3">MPI-CAGE-CH-0235</strain>
    </source>
</reference>
<evidence type="ECO:0000256" key="2">
    <source>
        <dbReference type="SAM" id="Phobius"/>
    </source>
</evidence>
<gene>
    <name evidence="3" type="ORF">B0I35DRAFT_507422</name>
</gene>
<dbReference type="Proteomes" id="UP000813444">
    <property type="component" value="Unassembled WGS sequence"/>
</dbReference>
<evidence type="ECO:0000313" key="4">
    <source>
        <dbReference type="Proteomes" id="UP000813444"/>
    </source>
</evidence>
<evidence type="ECO:0000313" key="3">
    <source>
        <dbReference type="EMBL" id="KAH7329065.1"/>
    </source>
</evidence>
<proteinExistence type="predicted"/>
<keyword evidence="2" id="KW-0472">Membrane</keyword>
<dbReference type="AlphaFoldDB" id="A0A8K0T592"/>
<keyword evidence="4" id="KW-1185">Reference proteome</keyword>
<keyword evidence="2" id="KW-1133">Transmembrane helix</keyword>
<organism evidence="3 4">
    <name type="scientific">Stachybotrys elegans</name>
    <dbReference type="NCBI Taxonomy" id="80388"/>
    <lineage>
        <taxon>Eukaryota</taxon>
        <taxon>Fungi</taxon>
        <taxon>Dikarya</taxon>
        <taxon>Ascomycota</taxon>
        <taxon>Pezizomycotina</taxon>
        <taxon>Sordariomycetes</taxon>
        <taxon>Hypocreomycetidae</taxon>
        <taxon>Hypocreales</taxon>
        <taxon>Stachybotryaceae</taxon>
        <taxon>Stachybotrys</taxon>
    </lineage>
</organism>
<feature type="region of interest" description="Disordered" evidence="1">
    <location>
        <begin position="1"/>
        <end position="28"/>
    </location>
</feature>